<dbReference type="AlphaFoldDB" id="A0A9P4NK31"/>
<dbReference type="Proteomes" id="UP000800235">
    <property type="component" value="Unassembled WGS sequence"/>
</dbReference>
<organism evidence="1 2">
    <name type="scientific">Tothia fuscella</name>
    <dbReference type="NCBI Taxonomy" id="1048955"/>
    <lineage>
        <taxon>Eukaryota</taxon>
        <taxon>Fungi</taxon>
        <taxon>Dikarya</taxon>
        <taxon>Ascomycota</taxon>
        <taxon>Pezizomycotina</taxon>
        <taxon>Dothideomycetes</taxon>
        <taxon>Pleosporomycetidae</taxon>
        <taxon>Venturiales</taxon>
        <taxon>Cylindrosympodiaceae</taxon>
        <taxon>Tothia</taxon>
    </lineage>
</organism>
<evidence type="ECO:0000313" key="2">
    <source>
        <dbReference type="Proteomes" id="UP000800235"/>
    </source>
</evidence>
<dbReference type="EMBL" id="MU007076">
    <property type="protein sequence ID" value="KAF2424236.1"/>
    <property type="molecule type" value="Genomic_DNA"/>
</dbReference>
<keyword evidence="2" id="KW-1185">Reference proteome</keyword>
<evidence type="ECO:0000313" key="1">
    <source>
        <dbReference type="EMBL" id="KAF2424236.1"/>
    </source>
</evidence>
<gene>
    <name evidence="1" type="ORF">EJ08DRAFT_419585</name>
</gene>
<protein>
    <submittedName>
        <fullName evidence="1">Uncharacterized protein</fullName>
    </submittedName>
</protein>
<comment type="caution">
    <text evidence="1">The sequence shown here is derived from an EMBL/GenBank/DDBJ whole genome shotgun (WGS) entry which is preliminary data.</text>
</comment>
<sequence length="230" mass="25819">MLKMLLKVWGAEERPGVDREQRELVIRITYCEKRRVIKPRFRMLASTISSIPRSVVRCFSETIIFTVGFSSNGETGWTRVQGITPPITRWIPPTEPYIEGSPGPASFILRSNLRTTNFRLCLVRIESMNLGDEHTTALGHSRLRQRKQCDAKHICVGESVGCDSSFSFHLDACFSRSGRTARLMEDAGRRRSSAACAHGGMFRILDGCHKSILESRASLSLALLLLSDVF</sequence>
<accession>A0A9P4NK31</accession>
<name>A0A9P4NK31_9PEZI</name>
<proteinExistence type="predicted"/>
<reference evidence="1" key="1">
    <citation type="journal article" date="2020" name="Stud. Mycol.">
        <title>101 Dothideomycetes genomes: a test case for predicting lifestyles and emergence of pathogens.</title>
        <authorList>
            <person name="Haridas S."/>
            <person name="Albert R."/>
            <person name="Binder M."/>
            <person name="Bloem J."/>
            <person name="Labutti K."/>
            <person name="Salamov A."/>
            <person name="Andreopoulos B."/>
            <person name="Baker S."/>
            <person name="Barry K."/>
            <person name="Bills G."/>
            <person name="Bluhm B."/>
            <person name="Cannon C."/>
            <person name="Castanera R."/>
            <person name="Culley D."/>
            <person name="Daum C."/>
            <person name="Ezra D."/>
            <person name="Gonzalez J."/>
            <person name="Henrissat B."/>
            <person name="Kuo A."/>
            <person name="Liang C."/>
            <person name="Lipzen A."/>
            <person name="Lutzoni F."/>
            <person name="Magnuson J."/>
            <person name="Mondo S."/>
            <person name="Nolan M."/>
            <person name="Ohm R."/>
            <person name="Pangilinan J."/>
            <person name="Park H.-J."/>
            <person name="Ramirez L."/>
            <person name="Alfaro M."/>
            <person name="Sun H."/>
            <person name="Tritt A."/>
            <person name="Yoshinaga Y."/>
            <person name="Zwiers L.-H."/>
            <person name="Turgeon B."/>
            <person name="Goodwin S."/>
            <person name="Spatafora J."/>
            <person name="Crous P."/>
            <person name="Grigoriev I."/>
        </authorList>
    </citation>
    <scope>NUCLEOTIDE SEQUENCE</scope>
    <source>
        <strain evidence="1">CBS 130266</strain>
    </source>
</reference>